<dbReference type="PANTHER" id="PTHR34383:SF1">
    <property type="entry name" value="ADP-POLYPHOSPHATE PHOSPHOTRANSFERASE"/>
    <property type="match status" value="1"/>
</dbReference>
<evidence type="ECO:0000256" key="4">
    <source>
        <dbReference type="SAM" id="MobiDB-lite"/>
    </source>
</evidence>
<dbReference type="InterPro" id="IPR022488">
    <property type="entry name" value="PPK2-related"/>
</dbReference>
<dbReference type="STRING" id="105231.A0A1Y1IGK7"/>
<feature type="domain" description="Polyphosphate kinase-2-related" evidence="5">
    <location>
        <begin position="162"/>
        <end position="382"/>
    </location>
</feature>
<keyword evidence="2" id="KW-0808">Transferase</keyword>
<accession>A0A1Y1IGK7</accession>
<dbReference type="EMBL" id="DF237356">
    <property type="protein sequence ID" value="GAQ88191.1"/>
    <property type="molecule type" value="Genomic_DNA"/>
</dbReference>
<dbReference type="Proteomes" id="UP000054558">
    <property type="component" value="Unassembled WGS sequence"/>
</dbReference>
<dbReference type="GO" id="GO:0006183">
    <property type="term" value="P:GTP biosynthetic process"/>
    <property type="evidence" value="ECO:0000318"/>
    <property type="project" value="GO_Central"/>
</dbReference>
<evidence type="ECO:0000313" key="7">
    <source>
        <dbReference type="Proteomes" id="UP000054558"/>
    </source>
</evidence>
<evidence type="ECO:0000256" key="1">
    <source>
        <dbReference type="ARBA" id="ARBA00009924"/>
    </source>
</evidence>
<evidence type="ECO:0000313" key="6">
    <source>
        <dbReference type="EMBL" id="GAQ88191.1"/>
    </source>
</evidence>
<evidence type="ECO:0000259" key="5">
    <source>
        <dbReference type="Pfam" id="PF03976"/>
    </source>
</evidence>
<comment type="similarity">
    <text evidence="1">Belongs to the polyphosphate kinase 2 (PPK2) family. Class I subfamily.</text>
</comment>
<keyword evidence="3" id="KW-0418">Kinase</keyword>
<protein>
    <recommendedName>
        <fullName evidence="5">Polyphosphate kinase-2-related domain-containing protein</fullName>
    </recommendedName>
</protein>
<name>A0A1Y1IGK7_KLENI</name>
<reference evidence="6 7" key="1">
    <citation type="journal article" date="2014" name="Nat. Commun.">
        <title>Klebsormidium flaccidum genome reveals primary factors for plant terrestrial adaptation.</title>
        <authorList>
            <person name="Hori K."/>
            <person name="Maruyama F."/>
            <person name="Fujisawa T."/>
            <person name="Togashi T."/>
            <person name="Yamamoto N."/>
            <person name="Seo M."/>
            <person name="Sato S."/>
            <person name="Yamada T."/>
            <person name="Mori H."/>
            <person name="Tajima N."/>
            <person name="Moriyama T."/>
            <person name="Ikeuchi M."/>
            <person name="Watanabe M."/>
            <person name="Wada H."/>
            <person name="Kobayashi K."/>
            <person name="Saito M."/>
            <person name="Masuda T."/>
            <person name="Sasaki-Sekimoto Y."/>
            <person name="Mashiguchi K."/>
            <person name="Awai K."/>
            <person name="Shimojima M."/>
            <person name="Masuda S."/>
            <person name="Iwai M."/>
            <person name="Nobusawa T."/>
            <person name="Narise T."/>
            <person name="Kondo S."/>
            <person name="Saito H."/>
            <person name="Sato R."/>
            <person name="Murakawa M."/>
            <person name="Ihara Y."/>
            <person name="Oshima-Yamada Y."/>
            <person name="Ohtaka K."/>
            <person name="Satoh M."/>
            <person name="Sonobe K."/>
            <person name="Ishii M."/>
            <person name="Ohtani R."/>
            <person name="Kanamori-Sato M."/>
            <person name="Honoki R."/>
            <person name="Miyazaki D."/>
            <person name="Mochizuki H."/>
            <person name="Umetsu J."/>
            <person name="Higashi K."/>
            <person name="Shibata D."/>
            <person name="Kamiya Y."/>
            <person name="Sato N."/>
            <person name="Nakamura Y."/>
            <person name="Tabata S."/>
            <person name="Ida S."/>
            <person name="Kurokawa K."/>
            <person name="Ohta H."/>
        </authorList>
    </citation>
    <scope>NUCLEOTIDE SEQUENCE [LARGE SCALE GENOMIC DNA]</scope>
    <source>
        <strain evidence="6 7">NIES-2285</strain>
    </source>
</reference>
<dbReference type="AlphaFoldDB" id="A0A1Y1IGK7"/>
<dbReference type="NCBIfam" id="TIGR03707">
    <property type="entry name" value="PPK2_P_aer"/>
    <property type="match status" value="1"/>
</dbReference>
<dbReference type="OrthoDB" id="5592030at2759"/>
<keyword evidence="7" id="KW-1185">Reference proteome</keyword>
<gene>
    <name evidence="6" type="ORF">KFL_004070120</name>
</gene>
<dbReference type="Gene3D" id="3.40.50.300">
    <property type="entry name" value="P-loop containing nucleotide triphosphate hydrolases"/>
    <property type="match status" value="1"/>
</dbReference>
<dbReference type="GO" id="GO:0008976">
    <property type="term" value="F:polyphosphate kinase activity"/>
    <property type="evidence" value="ECO:0000318"/>
    <property type="project" value="GO_Central"/>
</dbReference>
<evidence type="ECO:0000256" key="3">
    <source>
        <dbReference type="ARBA" id="ARBA00022777"/>
    </source>
</evidence>
<dbReference type="InterPro" id="IPR022486">
    <property type="entry name" value="PPK2_PA0141"/>
</dbReference>
<sequence>MAASALARAAAPSLFCVSGNKTSERKGAFHSQCRVKSLQSGWGTDCAAQSLTARASTFTTGVQLGATPCSSLRSHARNPRSITCKGNDDNGLVPTKVKKKDKKKKKYFKREDVIEAEEEGDPIGDLFPRPSWEGIKRSAHVSDDAFAKREKPQPEDGKRPYKYKEELAELQAELVKLQEWIKHKGLRVVTIFEGRDAAGKGGIIRRITERTSPRTVSVAALGTPSDREKTQWYFQRYVPRLPAAGEWIIFDRSWYNRAGVEKVMGFCTDAEYKQFLKTCPLFENLLIDSGIILIKYWVSVSSKEQEKRFKERLKRPEKRWKLSPMDLYARSRWSDYSYAKDVMFSHTDTKTSPWFVIDGNDKKAARLNTIRHILSLIPYEDVIKTQDIKIPPKQEDNYERPPLREQTFVPQEF</sequence>
<dbReference type="PANTHER" id="PTHR34383">
    <property type="entry name" value="POLYPHOSPHATE:AMP PHOSPHOTRANSFERASE-RELATED"/>
    <property type="match status" value="1"/>
</dbReference>
<organism evidence="6 7">
    <name type="scientific">Klebsormidium nitens</name>
    <name type="common">Green alga</name>
    <name type="synonym">Ulothrix nitens</name>
    <dbReference type="NCBI Taxonomy" id="105231"/>
    <lineage>
        <taxon>Eukaryota</taxon>
        <taxon>Viridiplantae</taxon>
        <taxon>Streptophyta</taxon>
        <taxon>Klebsormidiophyceae</taxon>
        <taxon>Klebsormidiales</taxon>
        <taxon>Klebsormidiaceae</taxon>
        <taxon>Klebsormidium</taxon>
    </lineage>
</organism>
<feature type="region of interest" description="Disordered" evidence="4">
    <location>
        <begin position="139"/>
        <end position="159"/>
    </location>
</feature>
<dbReference type="SUPFAM" id="SSF52540">
    <property type="entry name" value="P-loop containing nucleoside triphosphate hydrolases"/>
    <property type="match status" value="1"/>
</dbReference>
<evidence type="ECO:0000256" key="2">
    <source>
        <dbReference type="ARBA" id="ARBA00022679"/>
    </source>
</evidence>
<dbReference type="Pfam" id="PF03976">
    <property type="entry name" value="PPK2"/>
    <property type="match status" value="1"/>
</dbReference>
<proteinExistence type="inferred from homology"/>
<dbReference type="InterPro" id="IPR027417">
    <property type="entry name" value="P-loop_NTPase"/>
</dbReference>